<dbReference type="OrthoDB" id="3182995at2759"/>
<accession>A0A9P8AG12</accession>
<dbReference type="GeneID" id="66070950"/>
<dbReference type="AlphaFoldDB" id="A0A9P8AG12"/>
<dbReference type="RefSeq" id="XP_043016563.1">
    <property type="nucleotide sequence ID" value="XM_043147849.1"/>
</dbReference>
<comment type="caution">
    <text evidence="1">The sequence shown here is derived from an EMBL/GenBank/DDBJ whole genome shotgun (WGS) entry which is preliminary data.</text>
</comment>
<evidence type="ECO:0000313" key="2">
    <source>
        <dbReference type="Proteomes" id="UP001049176"/>
    </source>
</evidence>
<dbReference type="KEGG" id="more:E1B28_001874"/>
<reference evidence="1" key="1">
    <citation type="journal article" date="2021" name="Genome Biol. Evol.">
        <title>The assembled and annotated genome of the fairy-ring fungus Marasmius oreades.</title>
        <authorList>
            <person name="Hiltunen M."/>
            <person name="Ament-Velasquez S.L."/>
            <person name="Johannesson H."/>
        </authorList>
    </citation>
    <scope>NUCLEOTIDE SEQUENCE</scope>
    <source>
        <strain evidence="1">03SP1</strain>
    </source>
</reference>
<dbReference type="Proteomes" id="UP001049176">
    <property type="component" value="Chromosome 1"/>
</dbReference>
<sequence length="269" mass="29705">MRFKGWIHIYHISILPTLVSPPTYYRKMATLEIQFANETLTLWRWPTSNDLPSPFDIPHQTAIVLKDKINRPSETFPPSGMVVSAASLGPHNWNTDIAGHLGIPVVLKFATGEENISLLQREATFYENELRRLQGSVVPRCYGLYQGKEDRGDCGLNVSTSCLVLEYCSGHVGGHAMTCSEFKQRAKLAISCLHQAGVGHGKLYDKRNILDLGYRQGIRIVDFAGAYLHECLDAGPGYGMDHGYLGGACGELESIFSSTSKDIESRGSP</sequence>
<evidence type="ECO:0000313" key="1">
    <source>
        <dbReference type="EMBL" id="KAG7100093.1"/>
    </source>
</evidence>
<keyword evidence="2" id="KW-1185">Reference proteome</keyword>
<organism evidence="1 2">
    <name type="scientific">Marasmius oreades</name>
    <name type="common">fairy-ring Marasmius</name>
    <dbReference type="NCBI Taxonomy" id="181124"/>
    <lineage>
        <taxon>Eukaryota</taxon>
        <taxon>Fungi</taxon>
        <taxon>Dikarya</taxon>
        <taxon>Basidiomycota</taxon>
        <taxon>Agaricomycotina</taxon>
        <taxon>Agaricomycetes</taxon>
        <taxon>Agaricomycetidae</taxon>
        <taxon>Agaricales</taxon>
        <taxon>Marasmiineae</taxon>
        <taxon>Marasmiaceae</taxon>
        <taxon>Marasmius</taxon>
    </lineage>
</organism>
<dbReference type="EMBL" id="CM032181">
    <property type="protein sequence ID" value="KAG7100093.1"/>
    <property type="molecule type" value="Genomic_DNA"/>
</dbReference>
<evidence type="ECO:0008006" key="3">
    <source>
        <dbReference type="Google" id="ProtNLM"/>
    </source>
</evidence>
<name>A0A9P8AG12_9AGAR</name>
<protein>
    <recommendedName>
        <fullName evidence="3">Protein kinase domain-containing protein</fullName>
    </recommendedName>
</protein>
<proteinExistence type="predicted"/>
<gene>
    <name evidence="1" type="ORF">E1B28_001874</name>
</gene>